<feature type="coiled-coil region" evidence="1">
    <location>
        <begin position="35"/>
        <end position="62"/>
    </location>
</feature>
<dbReference type="AlphaFoldDB" id="A0A922CZC3"/>
<dbReference type="EMBL" id="JH669010">
    <property type="protein sequence ID" value="KAG6463641.1"/>
    <property type="molecule type" value="Genomic_DNA"/>
</dbReference>
<accession>A0A922CZC3</accession>
<evidence type="ECO:0000313" key="2">
    <source>
        <dbReference type="EMBL" id="KAG6463641.1"/>
    </source>
</evidence>
<protein>
    <submittedName>
        <fullName evidence="2">Uncharacterized protein</fullName>
    </submittedName>
</protein>
<proteinExistence type="predicted"/>
<feature type="non-terminal residue" evidence="2">
    <location>
        <position position="66"/>
    </location>
</feature>
<comment type="caution">
    <text evidence="2">The sequence shown here is derived from an EMBL/GenBank/DDBJ whole genome shotgun (WGS) entry which is preliminary data.</text>
</comment>
<organism evidence="2 3">
    <name type="scientific">Manduca sexta</name>
    <name type="common">Tobacco hawkmoth</name>
    <name type="synonym">Tobacco hornworm</name>
    <dbReference type="NCBI Taxonomy" id="7130"/>
    <lineage>
        <taxon>Eukaryota</taxon>
        <taxon>Metazoa</taxon>
        <taxon>Ecdysozoa</taxon>
        <taxon>Arthropoda</taxon>
        <taxon>Hexapoda</taxon>
        <taxon>Insecta</taxon>
        <taxon>Pterygota</taxon>
        <taxon>Neoptera</taxon>
        <taxon>Endopterygota</taxon>
        <taxon>Lepidoptera</taxon>
        <taxon>Glossata</taxon>
        <taxon>Ditrysia</taxon>
        <taxon>Bombycoidea</taxon>
        <taxon>Sphingidae</taxon>
        <taxon>Sphinginae</taxon>
        <taxon>Sphingini</taxon>
        <taxon>Manduca</taxon>
    </lineage>
</organism>
<dbReference type="Proteomes" id="UP000791440">
    <property type="component" value="Unassembled WGS sequence"/>
</dbReference>
<evidence type="ECO:0000313" key="3">
    <source>
        <dbReference type="Proteomes" id="UP000791440"/>
    </source>
</evidence>
<gene>
    <name evidence="2" type="ORF">O3G_MSEX013992</name>
</gene>
<reference evidence="2" key="1">
    <citation type="journal article" date="2016" name="Insect Biochem. Mol. Biol.">
        <title>Multifaceted biological insights from a draft genome sequence of the tobacco hornworm moth, Manduca sexta.</title>
        <authorList>
            <person name="Kanost M.R."/>
            <person name="Arrese E.L."/>
            <person name="Cao X."/>
            <person name="Chen Y.R."/>
            <person name="Chellapilla S."/>
            <person name="Goldsmith M.R."/>
            <person name="Grosse-Wilde E."/>
            <person name="Heckel D.G."/>
            <person name="Herndon N."/>
            <person name="Jiang H."/>
            <person name="Papanicolaou A."/>
            <person name="Qu J."/>
            <person name="Soulages J.L."/>
            <person name="Vogel H."/>
            <person name="Walters J."/>
            <person name="Waterhouse R.M."/>
            <person name="Ahn S.J."/>
            <person name="Almeida F.C."/>
            <person name="An C."/>
            <person name="Aqrawi P."/>
            <person name="Bretschneider A."/>
            <person name="Bryant W.B."/>
            <person name="Bucks S."/>
            <person name="Chao H."/>
            <person name="Chevignon G."/>
            <person name="Christen J.M."/>
            <person name="Clarke D.F."/>
            <person name="Dittmer N.T."/>
            <person name="Ferguson L.C.F."/>
            <person name="Garavelou S."/>
            <person name="Gordon K.H.J."/>
            <person name="Gunaratna R.T."/>
            <person name="Han Y."/>
            <person name="Hauser F."/>
            <person name="He Y."/>
            <person name="Heidel-Fischer H."/>
            <person name="Hirsh A."/>
            <person name="Hu Y."/>
            <person name="Jiang H."/>
            <person name="Kalra D."/>
            <person name="Klinner C."/>
            <person name="Konig C."/>
            <person name="Kovar C."/>
            <person name="Kroll A.R."/>
            <person name="Kuwar S.S."/>
            <person name="Lee S.L."/>
            <person name="Lehman R."/>
            <person name="Li K."/>
            <person name="Li Z."/>
            <person name="Liang H."/>
            <person name="Lovelace S."/>
            <person name="Lu Z."/>
            <person name="Mansfield J.H."/>
            <person name="McCulloch K.J."/>
            <person name="Mathew T."/>
            <person name="Morton B."/>
            <person name="Muzny D.M."/>
            <person name="Neunemann D."/>
            <person name="Ongeri F."/>
            <person name="Pauchet Y."/>
            <person name="Pu L.L."/>
            <person name="Pyrousis I."/>
            <person name="Rao X.J."/>
            <person name="Redding A."/>
            <person name="Roesel C."/>
            <person name="Sanchez-Gracia A."/>
            <person name="Schaack S."/>
            <person name="Shukla A."/>
            <person name="Tetreau G."/>
            <person name="Wang Y."/>
            <person name="Xiong G.H."/>
            <person name="Traut W."/>
            <person name="Walsh T.K."/>
            <person name="Worley K.C."/>
            <person name="Wu D."/>
            <person name="Wu W."/>
            <person name="Wu Y.Q."/>
            <person name="Zhang X."/>
            <person name="Zou Z."/>
            <person name="Zucker H."/>
            <person name="Briscoe A.D."/>
            <person name="Burmester T."/>
            <person name="Clem R.J."/>
            <person name="Feyereisen R."/>
            <person name="Grimmelikhuijzen C.J.P."/>
            <person name="Hamodrakas S.J."/>
            <person name="Hansson B.S."/>
            <person name="Huguet E."/>
            <person name="Jermiin L.S."/>
            <person name="Lan Q."/>
            <person name="Lehman H.K."/>
            <person name="Lorenzen M."/>
            <person name="Merzendorfer H."/>
            <person name="Michalopoulos I."/>
            <person name="Morton D.B."/>
            <person name="Muthukrishnan S."/>
            <person name="Oakeshott J.G."/>
            <person name="Palmer W."/>
            <person name="Park Y."/>
            <person name="Passarelli A.L."/>
            <person name="Rozas J."/>
            <person name="Schwartz L.M."/>
            <person name="Smith W."/>
            <person name="Southgate A."/>
            <person name="Vilcinskas A."/>
            <person name="Vogt R."/>
            <person name="Wang P."/>
            <person name="Werren J."/>
            <person name="Yu X.Q."/>
            <person name="Zhou J.J."/>
            <person name="Brown S.J."/>
            <person name="Scherer S.E."/>
            <person name="Richards S."/>
            <person name="Blissard G.W."/>
        </authorList>
    </citation>
    <scope>NUCLEOTIDE SEQUENCE</scope>
</reference>
<sequence length="66" mass="7682">MYSSSKMAERKRQNITVPVQMTELSIFDNAFALMKEKFADEMRKIEEEMNKFSKDLLSLTGQNSTL</sequence>
<reference evidence="2" key="2">
    <citation type="submission" date="2020-12" db="EMBL/GenBank/DDBJ databases">
        <authorList>
            <person name="Kanost M."/>
        </authorList>
    </citation>
    <scope>NUCLEOTIDE SEQUENCE</scope>
</reference>
<name>A0A922CZC3_MANSE</name>
<keyword evidence="3" id="KW-1185">Reference proteome</keyword>
<evidence type="ECO:0000256" key="1">
    <source>
        <dbReference type="SAM" id="Coils"/>
    </source>
</evidence>
<keyword evidence="1" id="KW-0175">Coiled coil</keyword>